<organism evidence="2 3">
    <name type="scientific">Marinimicrobium koreense</name>
    <dbReference type="NCBI Taxonomy" id="306545"/>
    <lineage>
        <taxon>Bacteria</taxon>
        <taxon>Pseudomonadati</taxon>
        <taxon>Pseudomonadota</taxon>
        <taxon>Gammaproteobacteria</taxon>
        <taxon>Cellvibrionales</taxon>
        <taxon>Cellvibrionaceae</taxon>
        <taxon>Marinimicrobium</taxon>
    </lineage>
</organism>
<dbReference type="EMBL" id="RJUK01000004">
    <property type="protein sequence ID" value="ROQ17075.1"/>
    <property type="molecule type" value="Genomic_DNA"/>
</dbReference>
<evidence type="ECO:0000313" key="2">
    <source>
        <dbReference type="EMBL" id="ROQ17075.1"/>
    </source>
</evidence>
<comment type="caution">
    <text evidence="2">The sequence shown here is derived from an EMBL/GenBank/DDBJ whole genome shotgun (WGS) entry which is preliminary data.</text>
</comment>
<sequence length="666" mass="73976">MNQSVLIQCADQARDVDDTRVNPSDNRHLNQVSHARRRVLKGGLGLLAGPFAASTLLSACASREGAPAAFRDSPRPAIGFKPVPVASDPGYDRVDVPEGYTARPFFSWGDPVESGAPEWRPDAQNTWTEQALQSGQNHDGMHFFPFPDAPNERGLLVINHEYINATIHPDGPTVTEDEQGRRVRPLNEVRKEQAGHGLSIIELRKDPRGDWQRVYPSRYNRRLTAYTPMTLSGPCAGAEAMKTADDPQGREVLGTLNNCSMGVTPWGTYLIAEENWKNYFVNRDAADHARRREHHRYGIAAGLNSHYNYWESADPRFDATPRAEQPHGGHVNEPNRFGWVVEVDPFDPDSRPVKRTAFGRIVREGCTCVQHPDGILAFYSGDDTRGEYVYKFVPEGRFDADNPKANRDLLDKGTVYVAVYHEDGTGEWRPLVWGAPGLTETDGFRDQADVLINLRSAADAVGATPMDRPEWTAVNPFTRDGYVTLTNNTDRGVDPNEPVDAANPRPENHHGQILRWREDNRHPAATAFHWELFLLAGEQPPTDESWQTDHQYGTIKGDIFASPDGLWFDPEGRLWIQTDFSDGKSVYDAMGTNQMLCADPVTREVRCFLTGPSGCEITGITATPDGTAMWINVQHPGISYPASDGKTRPRSTTVLITKNDGGVIGT</sequence>
<dbReference type="PANTHER" id="PTHR35399:SF2">
    <property type="entry name" value="DUF839 DOMAIN-CONTAINING PROTEIN"/>
    <property type="match status" value="1"/>
</dbReference>
<keyword evidence="3" id="KW-1185">Reference proteome</keyword>
<feature type="region of interest" description="Disordered" evidence="1">
    <location>
        <begin position="488"/>
        <end position="508"/>
    </location>
</feature>
<evidence type="ECO:0000313" key="3">
    <source>
        <dbReference type="Proteomes" id="UP000273643"/>
    </source>
</evidence>
<dbReference type="InterPro" id="IPR008557">
    <property type="entry name" value="PhoX"/>
</dbReference>
<dbReference type="OrthoDB" id="9801383at2"/>
<reference evidence="2 3" key="1">
    <citation type="submission" date="2018-11" db="EMBL/GenBank/DDBJ databases">
        <title>Genomic Encyclopedia of Type Strains, Phase IV (KMG-IV): sequencing the most valuable type-strain genomes for metagenomic binning, comparative biology and taxonomic classification.</title>
        <authorList>
            <person name="Goeker M."/>
        </authorList>
    </citation>
    <scope>NUCLEOTIDE SEQUENCE [LARGE SCALE GENOMIC DNA]</scope>
    <source>
        <strain evidence="2 3">DSM 16974</strain>
    </source>
</reference>
<dbReference type="SUPFAM" id="SSF63829">
    <property type="entry name" value="Calcium-dependent phosphotriesterase"/>
    <property type="match status" value="1"/>
</dbReference>
<dbReference type="Proteomes" id="UP000273643">
    <property type="component" value="Unassembled WGS sequence"/>
</dbReference>
<accession>A0A3N1NLR0</accession>
<evidence type="ECO:0008006" key="4">
    <source>
        <dbReference type="Google" id="ProtNLM"/>
    </source>
</evidence>
<protein>
    <recommendedName>
        <fullName evidence="4">Tat pathway signal protein</fullName>
    </recommendedName>
</protein>
<name>A0A3N1NLR0_9GAMM</name>
<gene>
    <name evidence="2" type="ORF">EDC38_3190</name>
</gene>
<dbReference type="AlphaFoldDB" id="A0A3N1NLR0"/>
<evidence type="ECO:0000256" key="1">
    <source>
        <dbReference type="SAM" id="MobiDB-lite"/>
    </source>
</evidence>
<proteinExistence type="predicted"/>
<dbReference type="PANTHER" id="PTHR35399">
    <property type="entry name" value="SLR8030 PROTEIN"/>
    <property type="match status" value="1"/>
</dbReference>
<dbReference type="Pfam" id="PF05787">
    <property type="entry name" value="PhoX"/>
    <property type="match status" value="1"/>
</dbReference>
<dbReference type="RefSeq" id="WP_123639535.1">
    <property type="nucleotide sequence ID" value="NZ_RJUK01000004.1"/>
</dbReference>